<dbReference type="PROSITE" id="PS01319">
    <property type="entry name" value="RBFA"/>
    <property type="match status" value="1"/>
</dbReference>
<dbReference type="InterPro" id="IPR020053">
    <property type="entry name" value="Ribosome-bd_factorA_CS"/>
</dbReference>
<dbReference type="InterPro" id="IPR023799">
    <property type="entry name" value="RbfA_dom_sf"/>
</dbReference>
<dbReference type="GO" id="GO:0043024">
    <property type="term" value="F:ribosomal small subunit binding"/>
    <property type="evidence" value="ECO:0007669"/>
    <property type="project" value="TreeGrafter"/>
</dbReference>
<dbReference type="PANTHER" id="PTHR33515">
    <property type="entry name" value="RIBOSOME-BINDING FACTOR A, CHLOROPLASTIC-RELATED"/>
    <property type="match status" value="1"/>
</dbReference>
<dbReference type="EMBL" id="VSSQ01103390">
    <property type="protein sequence ID" value="MPN44339.1"/>
    <property type="molecule type" value="Genomic_DNA"/>
</dbReference>
<gene>
    <name evidence="1" type="primary">rbfA_53</name>
    <name evidence="1" type="ORF">SDC9_191903</name>
</gene>
<sequence length="74" mass="8780">MLNILQANNGILRSVVAKEVRMRFVPELRFFYDDTLEQIENIENMINKVRTEAPYKEHYGDESVYDTTKNIKLN</sequence>
<dbReference type="InterPro" id="IPR015946">
    <property type="entry name" value="KH_dom-like_a/b"/>
</dbReference>
<accession>A0A645I1N6</accession>
<dbReference type="PANTHER" id="PTHR33515:SF1">
    <property type="entry name" value="RIBOSOME-BINDING FACTOR A, CHLOROPLASTIC-RELATED"/>
    <property type="match status" value="1"/>
</dbReference>
<evidence type="ECO:0000313" key="1">
    <source>
        <dbReference type="EMBL" id="MPN44339.1"/>
    </source>
</evidence>
<dbReference type="GO" id="GO:0006364">
    <property type="term" value="P:rRNA processing"/>
    <property type="evidence" value="ECO:0007669"/>
    <property type="project" value="InterPro"/>
</dbReference>
<dbReference type="Gene3D" id="3.30.300.20">
    <property type="match status" value="1"/>
</dbReference>
<name>A0A645I1N6_9ZZZZ</name>
<dbReference type="Pfam" id="PF02033">
    <property type="entry name" value="RBFA"/>
    <property type="match status" value="1"/>
</dbReference>
<dbReference type="InterPro" id="IPR000238">
    <property type="entry name" value="RbfA"/>
</dbReference>
<protein>
    <submittedName>
        <fullName evidence="1">Ribosome-binding factor A</fullName>
    </submittedName>
</protein>
<dbReference type="GO" id="GO:0005829">
    <property type="term" value="C:cytosol"/>
    <property type="evidence" value="ECO:0007669"/>
    <property type="project" value="TreeGrafter"/>
</dbReference>
<proteinExistence type="predicted"/>
<comment type="caution">
    <text evidence="1">The sequence shown here is derived from an EMBL/GenBank/DDBJ whole genome shotgun (WGS) entry which is preliminary data.</text>
</comment>
<dbReference type="SUPFAM" id="SSF89919">
    <property type="entry name" value="Ribosome-binding factor A, RbfA"/>
    <property type="match status" value="1"/>
</dbReference>
<reference evidence="1" key="1">
    <citation type="submission" date="2019-08" db="EMBL/GenBank/DDBJ databases">
        <authorList>
            <person name="Kucharzyk K."/>
            <person name="Murdoch R.W."/>
            <person name="Higgins S."/>
            <person name="Loffler F."/>
        </authorList>
    </citation>
    <scope>NUCLEOTIDE SEQUENCE</scope>
</reference>
<dbReference type="AlphaFoldDB" id="A0A645I1N6"/>
<organism evidence="1">
    <name type="scientific">bioreactor metagenome</name>
    <dbReference type="NCBI Taxonomy" id="1076179"/>
    <lineage>
        <taxon>unclassified sequences</taxon>
        <taxon>metagenomes</taxon>
        <taxon>ecological metagenomes</taxon>
    </lineage>
</organism>